<comment type="cofactor">
    <cofactor evidence="1">
        <name>[4Fe-4S] cluster</name>
        <dbReference type="ChEBI" id="CHEBI:49883"/>
    </cofactor>
</comment>
<dbReference type="PANTHER" id="PTHR32329">
    <property type="entry name" value="BIFUNCTIONAL PROTEIN [INCLUDES 2-HYDROXYACYL-COA DEHYDRATASE (N-TER) AND ITS ACTIVATOR DOMAIN (C_TERM)-RELATED"/>
    <property type="match status" value="1"/>
</dbReference>
<evidence type="ECO:0000259" key="5">
    <source>
        <dbReference type="Pfam" id="PF01869"/>
    </source>
</evidence>
<dbReference type="InterPro" id="IPR051805">
    <property type="entry name" value="Dehydratase_Activator_Redct"/>
</dbReference>
<evidence type="ECO:0000256" key="3">
    <source>
        <dbReference type="ARBA" id="ARBA00023004"/>
    </source>
</evidence>
<evidence type="ECO:0000256" key="1">
    <source>
        <dbReference type="ARBA" id="ARBA00001966"/>
    </source>
</evidence>
<dbReference type="CDD" id="cd24035">
    <property type="entry name" value="ASKHA_NBD_O66634-like_rpt2"/>
    <property type="match status" value="1"/>
</dbReference>
<proteinExistence type="predicted"/>
<dbReference type="InterPro" id="IPR018709">
    <property type="entry name" value="CoA_activase_DUF2229"/>
</dbReference>
<dbReference type="HOGENOM" id="CLU_002393_2_0_9"/>
<reference evidence="7 8" key="1">
    <citation type="journal article" date="2015" name="Genome Announc.">
        <title>Complete Genome Sequence of Pelosinus fermentans JBW45, a Member of a Remarkably Competitive Group of Negativicutes in the Firmicutes Phylum.</title>
        <authorList>
            <person name="De Leon K.B."/>
            <person name="Utturkar S.M."/>
            <person name="Camilleri L.B."/>
            <person name="Elias D.A."/>
            <person name="Arkin A.P."/>
            <person name="Fields M.W."/>
            <person name="Brown S.D."/>
            <person name="Wall J.D."/>
        </authorList>
    </citation>
    <scope>NUCLEOTIDE SEQUENCE [LARGE SCALE GENOMIC DNA]</scope>
    <source>
        <strain evidence="7 8">JBW45</strain>
    </source>
</reference>
<dbReference type="Gene3D" id="3.30.420.40">
    <property type="match status" value="4"/>
</dbReference>
<keyword evidence="3" id="KW-0408">Iron</keyword>
<evidence type="ECO:0000313" key="8">
    <source>
        <dbReference type="Proteomes" id="UP000005361"/>
    </source>
</evidence>
<feature type="domain" description="ATPase BadF/BadG/BcrA/BcrD type" evidence="5">
    <location>
        <begin position="314"/>
        <end position="564"/>
    </location>
</feature>
<sequence>MYRLGIDIGYSTFKYIILDDNEREIGSEYLFHRGNIDVVFRNMLQKIEKEYKVEEFYFGITGEQAEGMPALKNYYLNEVTALIEGAFASNDSLQSIIELGAQKAKCITNLSAQDRTHIKFSMNSSCSAGTGSFLEEQVSRLGISLYEYSDYTEKATTIPRIAGRCSVFSKTDMIHHQQEGVKTEDILLGLAYALVRNFKANVVQKAILAKPVMLTGGVVYNKGVIKALKEVFALEDEDILIPEHFDKMSAWGAACLANEKKQVVTLEELKNAAGFSYKKDVRNDGYPALYPFGQNESIHKHDCQRAANLYEGYLGIDIGSTSTNLVLIDDEKNVIAYRYLRTKGNPRQAVREGMASLQEQFEHRLTIKGTGTTGSGRYLIGNELEAAVIVDEITAQAKGAVEADPEVDTVFEIGGQDSKYISIQNGMVVDFEMNKICAAGTGSFIEEQAKKLDIPIEDFSQLALQSENPLNLGDRCTVFIEGNIAKALASNESKEDIAAGLAYSIVSNYLNRVVGNRAIGNKVFLQGGIAHNQAVVNAFRAVLKRNIILPRFFSVTGALGTALLVKEKLAQSANIVSKEVGRSIPRNVDQEMEGLFLKGYTGAIDDAKLTIGIPRVLFLHKLFPMFHEIFKTLGFNVILSKATDEEIVALSQEYSLEETCYPIKLINGHVASLLNRGVDYIFLPSLYTMKHDASKSREDYACVYMQTASQIVSHVMDLEKKGVKLLAPALSFKFGKVYMIKTLLRMGKELGKNKGQMVFAIMKGMARMQEYSRDVEVLSQELVKSLQDKEKAFVIMTRTYNIADPVLNMKIPQKLREMGYKVLNLANIPAFDYDVSEDHPNMYWPFGQHIVAGAKIVRDMPNLYPIYITNHGCGPDTVLSHYFNAEMQGKPYLHIEVDEHSSSVGVITRLEAFINSLDNYDAKKATAQQPVPHTTQSNGEILQGKLLLPNLYPYSQVLCEWFTSKGIAAEVLPPTNQRSLEVGKGFTKSKEYVSMFSLLGDIFYYLEKSGVKRAKLWLPQSEGSEVYGQYGRLVEEKLKGAGYQGEVISPFIEDLLESKEYGYDFALGVMAVDLVAASDPVDREMVLLKVLDLIRHGGLNEQNLIQLSQDVYRQLQKKTYDKKILVLGEWSVIFNEYLTNSQLKGLEKKHKMMYQPLSEVLLFTGYESLKKTSKNRKRFKEKLEKVKSAMRNISDILLEYSPFDRDIDELLREADRRLTLYAGGAGRYRLAKIFRCPEHVDGILTVSSMYENTATIQKLLRDRDKDEIKHPVLDLAFDGSSHSNNKELLDTFMHYI</sequence>
<dbReference type="Proteomes" id="UP000005361">
    <property type="component" value="Chromosome"/>
</dbReference>
<dbReference type="EMBL" id="CP010978">
    <property type="protein sequence ID" value="AJQ29327.1"/>
    <property type="molecule type" value="Genomic_DNA"/>
</dbReference>
<evidence type="ECO:0000313" key="7">
    <source>
        <dbReference type="EMBL" id="AJQ29327.1"/>
    </source>
</evidence>
<feature type="domain" description="DUF2229" evidence="6">
    <location>
        <begin position="610"/>
        <end position="825"/>
    </location>
</feature>
<keyword evidence="2" id="KW-0479">Metal-binding</keyword>
<dbReference type="NCBIfam" id="TIGR00241">
    <property type="entry name" value="CoA_E_activ"/>
    <property type="match status" value="1"/>
</dbReference>
<dbReference type="Pfam" id="PF01869">
    <property type="entry name" value="BcrAD_BadFG"/>
    <property type="match status" value="2"/>
</dbReference>
<feature type="domain" description="ATPase BadF/BadG/BcrA/BcrD type" evidence="5">
    <location>
        <begin position="4"/>
        <end position="231"/>
    </location>
</feature>
<evidence type="ECO:0000256" key="4">
    <source>
        <dbReference type="ARBA" id="ARBA00023014"/>
    </source>
</evidence>
<dbReference type="OrthoDB" id="9802715at2"/>
<evidence type="ECO:0000259" key="6">
    <source>
        <dbReference type="Pfam" id="PF09989"/>
    </source>
</evidence>
<dbReference type="CDD" id="cd24034">
    <property type="entry name" value="ASKHA_NBD_O66634-like_rpt1"/>
    <property type="match status" value="1"/>
</dbReference>
<dbReference type="RefSeq" id="WP_007956269.1">
    <property type="nucleotide sequence ID" value="NZ_CP010978.1"/>
</dbReference>
<dbReference type="GO" id="GO:0046872">
    <property type="term" value="F:metal ion binding"/>
    <property type="evidence" value="ECO:0007669"/>
    <property type="project" value="UniProtKB-KW"/>
</dbReference>
<gene>
    <name evidence="7" type="ORF">JBW_03990</name>
</gene>
<dbReference type="InterPro" id="IPR043129">
    <property type="entry name" value="ATPase_NBD"/>
</dbReference>
<dbReference type="Pfam" id="PF09989">
    <property type="entry name" value="DUF2229"/>
    <property type="match status" value="1"/>
</dbReference>
<protein>
    <submittedName>
        <fullName evidence="7">CoA-substrate-specific enzyme activase</fullName>
    </submittedName>
</protein>
<dbReference type="PANTHER" id="PTHR32329:SF7">
    <property type="entry name" value="ACTIVATOR OF 2-HYDROXYACYL-COA-HYDRATASE"/>
    <property type="match status" value="1"/>
</dbReference>
<dbReference type="SUPFAM" id="SSF53067">
    <property type="entry name" value="Actin-like ATPase domain"/>
    <property type="match status" value="2"/>
</dbReference>
<name>I8TW37_9FIRM</name>
<dbReference type="GO" id="GO:0051536">
    <property type="term" value="F:iron-sulfur cluster binding"/>
    <property type="evidence" value="ECO:0007669"/>
    <property type="project" value="UniProtKB-KW"/>
</dbReference>
<organism evidence="7 8">
    <name type="scientific">Pelosinus fermentans JBW45</name>
    <dbReference type="NCBI Taxonomy" id="1192197"/>
    <lineage>
        <taxon>Bacteria</taxon>
        <taxon>Bacillati</taxon>
        <taxon>Bacillota</taxon>
        <taxon>Negativicutes</taxon>
        <taxon>Selenomonadales</taxon>
        <taxon>Sporomusaceae</taxon>
        <taxon>Pelosinus</taxon>
    </lineage>
</organism>
<dbReference type="KEGG" id="pft:JBW_03990"/>
<dbReference type="InterPro" id="IPR002731">
    <property type="entry name" value="ATPase_BadF"/>
</dbReference>
<dbReference type="STRING" id="1192197.JBW_03990"/>
<accession>I8TW37</accession>
<reference evidence="8" key="2">
    <citation type="submission" date="2015-02" db="EMBL/GenBank/DDBJ databases">
        <title>Complete Genome Sequence of Pelosinus fermentans JBW45.</title>
        <authorList>
            <person name="De Leon K.B."/>
            <person name="Utturkar S.M."/>
            <person name="Camilleri L.B."/>
            <person name="Arkin A.P."/>
            <person name="Fields M.W."/>
            <person name="Brown S.D."/>
            <person name="Wall J.D."/>
        </authorList>
    </citation>
    <scope>NUCLEOTIDE SEQUENCE [LARGE SCALE GENOMIC DNA]</scope>
    <source>
        <strain evidence="8">JBW45</strain>
    </source>
</reference>
<keyword evidence="4" id="KW-0411">Iron-sulfur</keyword>
<dbReference type="InterPro" id="IPR008275">
    <property type="entry name" value="CoA_E_activase_dom"/>
</dbReference>
<evidence type="ECO:0000256" key="2">
    <source>
        <dbReference type="ARBA" id="ARBA00022723"/>
    </source>
</evidence>